<keyword evidence="2" id="KW-0963">Cytoplasm</keyword>
<dbReference type="GeneTree" id="ENSGT00950000183067"/>
<feature type="region of interest" description="Disordered" evidence="6">
    <location>
        <begin position="164"/>
        <end position="254"/>
    </location>
</feature>
<evidence type="ECO:0000256" key="6">
    <source>
        <dbReference type="SAM" id="MobiDB-lite"/>
    </source>
</evidence>
<keyword evidence="8" id="KW-1185">Reference proteome</keyword>
<evidence type="ECO:0000256" key="1">
    <source>
        <dbReference type="ARBA" id="ARBA00004496"/>
    </source>
</evidence>
<dbReference type="PANTHER" id="PTHR14338">
    <property type="entry name" value="ACTIN FILAMENT-ASSOCIATED PROTEIN 1 FAMILY MEMBER"/>
    <property type="match status" value="1"/>
</dbReference>
<feature type="region of interest" description="Disordered" evidence="6">
    <location>
        <begin position="447"/>
        <end position="484"/>
    </location>
</feature>
<keyword evidence="4 5" id="KW-0175">Coiled coil</keyword>
<feature type="region of interest" description="Disordered" evidence="6">
    <location>
        <begin position="48"/>
        <end position="95"/>
    </location>
</feature>
<keyword evidence="3" id="KW-0677">Repeat</keyword>
<dbReference type="AlphaFoldDB" id="A0A5F9DD87"/>
<dbReference type="GO" id="GO:0005829">
    <property type="term" value="C:cytosol"/>
    <property type="evidence" value="ECO:0007669"/>
    <property type="project" value="TreeGrafter"/>
</dbReference>
<evidence type="ECO:0000313" key="7">
    <source>
        <dbReference type="Ensembl" id="ENSOCUP00000044225.1"/>
    </source>
</evidence>
<evidence type="ECO:0000256" key="4">
    <source>
        <dbReference type="ARBA" id="ARBA00023054"/>
    </source>
</evidence>
<dbReference type="Ensembl" id="ENSOCUT00000045594.1">
    <property type="protein sequence ID" value="ENSOCUP00000044225.1"/>
    <property type="gene ID" value="ENSOCUG00000006708.4"/>
</dbReference>
<dbReference type="GO" id="GO:0017124">
    <property type="term" value="F:SH3 domain binding"/>
    <property type="evidence" value="ECO:0007669"/>
    <property type="project" value="TreeGrafter"/>
</dbReference>
<reference evidence="7 8" key="1">
    <citation type="journal article" date="2011" name="Nature">
        <title>A high-resolution map of human evolutionary constraint using 29 mammals.</title>
        <authorList>
            <person name="Lindblad-Toh K."/>
            <person name="Garber M."/>
            <person name="Zuk O."/>
            <person name="Lin M.F."/>
            <person name="Parker B.J."/>
            <person name="Washietl S."/>
            <person name="Kheradpour P."/>
            <person name="Ernst J."/>
            <person name="Jordan G."/>
            <person name="Mauceli E."/>
            <person name="Ward L.D."/>
            <person name="Lowe C.B."/>
            <person name="Holloway A.K."/>
            <person name="Clamp M."/>
            <person name="Gnerre S."/>
            <person name="Alfoldi J."/>
            <person name="Beal K."/>
            <person name="Chang J."/>
            <person name="Clawson H."/>
            <person name="Cuff J."/>
            <person name="Di Palma F."/>
            <person name="Fitzgerald S."/>
            <person name="Flicek P."/>
            <person name="Guttman M."/>
            <person name="Hubisz M.J."/>
            <person name="Jaffe D.B."/>
            <person name="Jungreis I."/>
            <person name="Kent W.J."/>
            <person name="Kostka D."/>
            <person name="Lara M."/>
            <person name="Martins A.L."/>
            <person name="Massingham T."/>
            <person name="Moltke I."/>
            <person name="Raney B.J."/>
            <person name="Rasmussen M.D."/>
            <person name="Robinson J."/>
            <person name="Stark A."/>
            <person name="Vilella A.J."/>
            <person name="Wen J."/>
            <person name="Xie X."/>
            <person name="Zody M.C."/>
            <person name="Baldwin J."/>
            <person name="Bloom T."/>
            <person name="Chin C.W."/>
            <person name="Heiman D."/>
            <person name="Nicol R."/>
            <person name="Nusbaum C."/>
            <person name="Young S."/>
            <person name="Wilkinson J."/>
            <person name="Worley K.C."/>
            <person name="Kovar C.L."/>
            <person name="Muzny D.M."/>
            <person name="Gibbs R.A."/>
            <person name="Cree A."/>
            <person name="Dihn H.H."/>
            <person name="Fowler G."/>
            <person name="Jhangiani S."/>
            <person name="Joshi V."/>
            <person name="Lee S."/>
            <person name="Lewis L.R."/>
            <person name="Nazareth L.V."/>
            <person name="Okwuonu G."/>
            <person name="Santibanez J."/>
            <person name="Warren W.C."/>
            <person name="Mardis E.R."/>
            <person name="Weinstock G.M."/>
            <person name="Wilson R.K."/>
            <person name="Delehaunty K."/>
            <person name="Dooling D."/>
            <person name="Fronik C."/>
            <person name="Fulton L."/>
            <person name="Fulton B."/>
            <person name="Graves T."/>
            <person name="Minx P."/>
            <person name="Sodergren E."/>
            <person name="Birney E."/>
            <person name="Margulies E.H."/>
            <person name="Herrero J."/>
            <person name="Green E.D."/>
            <person name="Haussler D."/>
            <person name="Siepel A."/>
            <person name="Goldman N."/>
            <person name="Pollard K.S."/>
            <person name="Pedersen J.S."/>
            <person name="Lander E.S."/>
            <person name="Kellis M."/>
        </authorList>
    </citation>
    <scope>NUCLEOTIDE SEQUENCE [LARGE SCALE GENOMIC DNA]</scope>
    <source>
        <strain evidence="8">Thorbecke</strain>
    </source>
</reference>
<comment type="subcellular location">
    <subcellularLocation>
        <location evidence="1">Cytoplasm</location>
    </subcellularLocation>
</comment>
<dbReference type="PANTHER" id="PTHR14338:SF8">
    <property type="entry name" value="ACTIN FILAMENT-ASSOCIATED PROTEIN 1"/>
    <property type="match status" value="1"/>
</dbReference>
<evidence type="ECO:0000256" key="3">
    <source>
        <dbReference type="ARBA" id="ARBA00022737"/>
    </source>
</evidence>
<name>A0A5F9DD87_RABIT</name>
<proteinExistence type="predicted"/>
<accession>A0A5F9DD87</accession>
<feature type="coiled-coil region" evidence="5">
    <location>
        <begin position="254"/>
        <end position="339"/>
    </location>
</feature>
<organism evidence="7 8">
    <name type="scientific">Oryctolagus cuniculus</name>
    <name type="common">Rabbit</name>
    <dbReference type="NCBI Taxonomy" id="9986"/>
    <lineage>
        <taxon>Eukaryota</taxon>
        <taxon>Metazoa</taxon>
        <taxon>Chordata</taxon>
        <taxon>Craniata</taxon>
        <taxon>Vertebrata</taxon>
        <taxon>Euteleostomi</taxon>
        <taxon>Mammalia</taxon>
        <taxon>Eutheria</taxon>
        <taxon>Euarchontoglires</taxon>
        <taxon>Glires</taxon>
        <taxon>Lagomorpha</taxon>
        <taxon>Leporidae</taxon>
        <taxon>Oryctolagus</taxon>
    </lineage>
</organism>
<reference evidence="7" key="2">
    <citation type="submission" date="2025-08" db="UniProtKB">
        <authorList>
            <consortium name="Ensembl"/>
        </authorList>
    </citation>
    <scope>IDENTIFICATION</scope>
    <source>
        <strain evidence="7">Thorbecke</strain>
    </source>
</reference>
<feature type="compositionally biased region" description="Basic and acidic residues" evidence="6">
    <location>
        <begin position="469"/>
        <end position="478"/>
    </location>
</feature>
<dbReference type="GO" id="GO:0042169">
    <property type="term" value="F:SH2 domain binding"/>
    <property type="evidence" value="ECO:0007669"/>
    <property type="project" value="TreeGrafter"/>
</dbReference>
<dbReference type="InterPro" id="IPR030113">
    <property type="entry name" value="AFAP"/>
</dbReference>
<evidence type="ECO:0000256" key="2">
    <source>
        <dbReference type="ARBA" id="ARBA00022490"/>
    </source>
</evidence>
<evidence type="ECO:0000256" key="5">
    <source>
        <dbReference type="SAM" id="Coils"/>
    </source>
</evidence>
<feature type="region of interest" description="Disordered" evidence="6">
    <location>
        <begin position="355"/>
        <end position="401"/>
    </location>
</feature>
<gene>
    <name evidence="7" type="primary">AFAP1</name>
</gene>
<dbReference type="Bgee" id="ENSOCUG00000006708">
    <property type="expression patterns" value="Expressed in uterus and 16 other cell types or tissues"/>
</dbReference>
<sequence>MECVHGVFSAFGGARLFFFFFDQNTVLRCSDDVGEPLLTCRRNRPCPRQELGDSCPAEAERGSGASRPGPWSESESQPAPSGRGPRVWAVSTRPPGLGDLLPAEGLRDIPQSHGTATCTARLLQWDLEEDFPASCGRGVGEEVPYDNAGLYDNLPSPRIFARCSADRKASRPASNHGRPPASRSPPPAPSLTNTSSVGRASLGPPSQFKGKKPPAASTGVPGKGKAGSGQQKRAESAAGVRRTASNADQYKYGKNRVEADAKRLQSKEEELVRRKEALRTRLAQLRQERRDLRAAIEANAGRQTQVLLEDKLKKLEEECKQKEAERVNLELELTEVKESLRTALAGGLTLGLAIEPKSGTSSPQVSAPAPCSGLPRLAQAPAPREGGRHSSSLWHPDAGGRRIPVPVLPGLTVRGPVRPPLQGGGLICCSGRMESCIQSSECVQSLPGLRNPSAGSAAAVPQGLAGRDLASHPRRDTSTVRGPP</sequence>
<protein>
    <submittedName>
        <fullName evidence="7">Actin filament associated protein 1</fullName>
    </submittedName>
</protein>
<reference evidence="7" key="3">
    <citation type="submission" date="2025-09" db="UniProtKB">
        <authorList>
            <consortium name="Ensembl"/>
        </authorList>
    </citation>
    <scope>IDENTIFICATION</scope>
    <source>
        <strain evidence="7">Thorbecke</strain>
    </source>
</reference>
<dbReference type="Proteomes" id="UP000001811">
    <property type="component" value="Unplaced"/>
</dbReference>
<evidence type="ECO:0000313" key="8">
    <source>
        <dbReference type="Proteomes" id="UP000001811"/>
    </source>
</evidence>